<feature type="compositionally biased region" description="Basic and acidic residues" evidence="1">
    <location>
        <begin position="1"/>
        <end position="20"/>
    </location>
</feature>
<dbReference type="InterPro" id="IPR013761">
    <property type="entry name" value="SAM/pointed_sf"/>
</dbReference>
<feature type="region of interest" description="Disordered" evidence="1">
    <location>
        <begin position="256"/>
        <end position="332"/>
    </location>
</feature>
<feature type="region of interest" description="Disordered" evidence="1">
    <location>
        <begin position="346"/>
        <end position="417"/>
    </location>
</feature>
<protein>
    <recommendedName>
        <fullName evidence="4">SAM domain-containing protein</fullName>
    </recommendedName>
</protein>
<evidence type="ECO:0000313" key="3">
    <source>
        <dbReference type="Proteomes" id="UP000663828"/>
    </source>
</evidence>
<accession>A0A814M351</accession>
<feature type="compositionally biased region" description="Polar residues" evidence="1">
    <location>
        <begin position="27"/>
        <end position="36"/>
    </location>
</feature>
<feature type="compositionally biased region" description="Basic and acidic residues" evidence="1">
    <location>
        <begin position="446"/>
        <end position="458"/>
    </location>
</feature>
<organism evidence="2 3">
    <name type="scientific">Adineta ricciae</name>
    <name type="common">Rotifer</name>
    <dbReference type="NCBI Taxonomy" id="249248"/>
    <lineage>
        <taxon>Eukaryota</taxon>
        <taxon>Metazoa</taxon>
        <taxon>Spiralia</taxon>
        <taxon>Gnathifera</taxon>
        <taxon>Rotifera</taxon>
        <taxon>Eurotatoria</taxon>
        <taxon>Bdelloidea</taxon>
        <taxon>Adinetida</taxon>
        <taxon>Adinetidae</taxon>
        <taxon>Adineta</taxon>
    </lineage>
</organism>
<dbReference type="AlphaFoldDB" id="A0A814M351"/>
<reference evidence="2" key="1">
    <citation type="submission" date="2021-02" db="EMBL/GenBank/DDBJ databases">
        <authorList>
            <person name="Nowell W R."/>
        </authorList>
    </citation>
    <scope>NUCLEOTIDE SEQUENCE</scope>
</reference>
<gene>
    <name evidence="2" type="ORF">XAT740_LOCUS16888</name>
</gene>
<proteinExistence type="predicted"/>
<dbReference type="EMBL" id="CAJNOR010001088">
    <property type="protein sequence ID" value="CAF1072471.1"/>
    <property type="molecule type" value="Genomic_DNA"/>
</dbReference>
<feature type="compositionally biased region" description="Polar residues" evidence="1">
    <location>
        <begin position="358"/>
        <end position="376"/>
    </location>
</feature>
<feature type="compositionally biased region" description="Basic and acidic residues" evidence="1">
    <location>
        <begin position="467"/>
        <end position="479"/>
    </location>
</feature>
<dbReference type="SUPFAM" id="SSF47769">
    <property type="entry name" value="SAM/Pointed domain"/>
    <property type="match status" value="1"/>
</dbReference>
<evidence type="ECO:0000313" key="2">
    <source>
        <dbReference type="EMBL" id="CAF1072471.1"/>
    </source>
</evidence>
<feature type="compositionally biased region" description="Polar residues" evidence="1">
    <location>
        <begin position="256"/>
        <end position="268"/>
    </location>
</feature>
<feature type="region of interest" description="Disordered" evidence="1">
    <location>
        <begin position="1"/>
        <end position="41"/>
    </location>
</feature>
<feature type="region of interest" description="Disordered" evidence="1">
    <location>
        <begin position="432"/>
        <end position="491"/>
    </location>
</feature>
<evidence type="ECO:0000256" key="1">
    <source>
        <dbReference type="SAM" id="MobiDB-lite"/>
    </source>
</evidence>
<dbReference type="Proteomes" id="UP000663828">
    <property type="component" value="Unassembled WGS sequence"/>
</dbReference>
<feature type="compositionally biased region" description="Polar residues" evidence="1">
    <location>
        <begin position="540"/>
        <end position="555"/>
    </location>
</feature>
<name>A0A814M351_ADIRI</name>
<dbReference type="Gene3D" id="1.10.150.50">
    <property type="entry name" value="Transcription Factor, Ets-1"/>
    <property type="match status" value="1"/>
</dbReference>
<sequence length="796" mass="89816">MRTKKTEVQQFTKKDNRKTEPTPNDARYTTNFSSPGSVPKRYRSVVSNATPVTIFGVKTDENRARSHSPGNHIESQVSQRPLKPVREFLTTQTLVNENSDGRQRSSSHTNGFARSHTEATIQNVNMALAQTANKLRPDPLNSPMPGTRSLTTLNELFTTRPTTTRPVVYQNTGTTTSTNYYFQGSNETKKPLPPDLTSRRPTNFFAATSTSQHRVTTGTGPLIVTRSTAAAINDYVNARTSTPLRAFSTNLEVDVQPSNSDNAVFNNHTTKSKTSKTETNQQKVKSRKLSPASHSSPSDKHQRALPEVSVHPQFQSSAQENRHQLPHPTSSIATVETYANSRQTQIESHNDMRRISASRKSPQVINVQPNVTMEQQPSYSPPPTPRRSTRTKDSTKPVHSNEQGLTHGRTHTHLNDNDSVSAINQEDTSNRLFLSVPPSSPASKDLNNHTDRSRRNENPLRASSETLIDRKNIRGDRPTSRLNLYDDESESEITVTEIPSKDYDVAHHNDHAASDLVSDVWSDLTSEFSATKLRKHSHVRTSTPNLTRRSSSYSSKEIRQLRKQLNSLQIMYEDLFRVLDNDAETVKDNAKTNAASTVERNERKHRFRKMLAMRQPSIDMKEINQRFTRLESSIVTLAESIAKLSAQVQLQRGVKDEVADLRAEVAELRQQISHQPTRLLSASVQHLAAINTTNSINMFTPSSPRPTTIIDPRHARKIEQFFGTEVLLHYFLTLLNYQEYISIFEKENIGFCELAFVDERKLQGFGIPHGPSIRIIYEAQQYFTSLLTFKSNRIDV</sequence>
<evidence type="ECO:0008006" key="4">
    <source>
        <dbReference type="Google" id="ProtNLM"/>
    </source>
</evidence>
<keyword evidence="3" id="KW-1185">Reference proteome</keyword>
<feature type="region of interest" description="Disordered" evidence="1">
    <location>
        <begin position="535"/>
        <end position="555"/>
    </location>
</feature>
<comment type="caution">
    <text evidence="2">The sequence shown here is derived from an EMBL/GenBank/DDBJ whole genome shotgun (WGS) entry which is preliminary data.</text>
</comment>